<sequence length="100" mass="11671">MYHSKFKRSSNQTVQLKISLAYLIENIQFYTFRFRLITSADLQCMTGNLCVHLIHTVRSKTLRLKVYTLIQSKISDLLLIRSSNRKCLTCNSNIELRQTG</sequence>
<protein>
    <submittedName>
        <fullName evidence="1">Uncharacterized protein</fullName>
    </submittedName>
</protein>
<dbReference type="Proteomes" id="UP000663873">
    <property type="component" value="Unassembled WGS sequence"/>
</dbReference>
<proteinExistence type="predicted"/>
<gene>
    <name evidence="1" type="ORF">UJA718_LOCUS26000</name>
</gene>
<organism evidence="1 2">
    <name type="scientific">Rotaria socialis</name>
    <dbReference type="NCBI Taxonomy" id="392032"/>
    <lineage>
        <taxon>Eukaryota</taxon>
        <taxon>Metazoa</taxon>
        <taxon>Spiralia</taxon>
        <taxon>Gnathifera</taxon>
        <taxon>Rotifera</taxon>
        <taxon>Eurotatoria</taxon>
        <taxon>Bdelloidea</taxon>
        <taxon>Philodinida</taxon>
        <taxon>Philodinidae</taxon>
        <taxon>Rotaria</taxon>
    </lineage>
</organism>
<dbReference type="EMBL" id="CAJOBP010006593">
    <property type="protein sequence ID" value="CAF4496350.1"/>
    <property type="molecule type" value="Genomic_DNA"/>
</dbReference>
<name>A0A820V6F8_9BILA</name>
<accession>A0A820V6F8</accession>
<keyword evidence="2" id="KW-1185">Reference proteome</keyword>
<comment type="caution">
    <text evidence="1">The sequence shown here is derived from an EMBL/GenBank/DDBJ whole genome shotgun (WGS) entry which is preliminary data.</text>
</comment>
<evidence type="ECO:0000313" key="2">
    <source>
        <dbReference type="Proteomes" id="UP000663873"/>
    </source>
</evidence>
<dbReference type="AlphaFoldDB" id="A0A820V6F8"/>
<reference evidence="1" key="1">
    <citation type="submission" date="2021-02" db="EMBL/GenBank/DDBJ databases">
        <authorList>
            <person name="Nowell W R."/>
        </authorList>
    </citation>
    <scope>NUCLEOTIDE SEQUENCE</scope>
</reference>
<evidence type="ECO:0000313" key="1">
    <source>
        <dbReference type="EMBL" id="CAF4496350.1"/>
    </source>
</evidence>